<evidence type="ECO:0000313" key="3">
    <source>
        <dbReference type="Proteomes" id="UP001519460"/>
    </source>
</evidence>
<dbReference type="Proteomes" id="UP001519460">
    <property type="component" value="Unassembled WGS sequence"/>
</dbReference>
<name>A0ABD0M4Z4_9CAEN</name>
<dbReference type="AlphaFoldDB" id="A0ABD0M4Z4"/>
<keyword evidence="3" id="KW-1185">Reference proteome</keyword>
<evidence type="ECO:0000313" key="2">
    <source>
        <dbReference type="EMBL" id="KAK7506602.1"/>
    </source>
</evidence>
<feature type="non-terminal residue" evidence="2">
    <location>
        <position position="96"/>
    </location>
</feature>
<accession>A0ABD0M4Z4</accession>
<feature type="non-terminal residue" evidence="2">
    <location>
        <position position="1"/>
    </location>
</feature>
<reference evidence="2 3" key="1">
    <citation type="journal article" date="2023" name="Sci. Data">
        <title>Genome assembly of the Korean intertidal mud-creeper Batillaria attramentaria.</title>
        <authorList>
            <person name="Patra A.K."/>
            <person name="Ho P.T."/>
            <person name="Jun S."/>
            <person name="Lee S.J."/>
            <person name="Kim Y."/>
            <person name="Won Y.J."/>
        </authorList>
    </citation>
    <scope>NUCLEOTIDE SEQUENCE [LARGE SCALE GENOMIC DNA]</scope>
    <source>
        <strain evidence="2">Wonlab-2016</strain>
    </source>
</reference>
<proteinExistence type="predicted"/>
<feature type="region of interest" description="Disordered" evidence="1">
    <location>
        <begin position="56"/>
        <end position="96"/>
    </location>
</feature>
<gene>
    <name evidence="2" type="ORF">BaRGS_00002077</name>
</gene>
<comment type="caution">
    <text evidence="2">The sequence shown here is derived from an EMBL/GenBank/DDBJ whole genome shotgun (WGS) entry which is preliminary data.</text>
</comment>
<organism evidence="2 3">
    <name type="scientific">Batillaria attramentaria</name>
    <dbReference type="NCBI Taxonomy" id="370345"/>
    <lineage>
        <taxon>Eukaryota</taxon>
        <taxon>Metazoa</taxon>
        <taxon>Spiralia</taxon>
        <taxon>Lophotrochozoa</taxon>
        <taxon>Mollusca</taxon>
        <taxon>Gastropoda</taxon>
        <taxon>Caenogastropoda</taxon>
        <taxon>Sorbeoconcha</taxon>
        <taxon>Cerithioidea</taxon>
        <taxon>Batillariidae</taxon>
        <taxon>Batillaria</taxon>
    </lineage>
</organism>
<sequence length="96" mass="10319">AQRDEITKSPYHGFFKIAIWFMGIPCRSPALAKKIGGNLFDEPPTAIIAVINGGFHPKGDETETGEAAGRSEDALQPWADSSGTRGVTSYPIRDKG</sequence>
<evidence type="ECO:0000256" key="1">
    <source>
        <dbReference type="SAM" id="MobiDB-lite"/>
    </source>
</evidence>
<dbReference type="EMBL" id="JACVVK020000006">
    <property type="protein sequence ID" value="KAK7506602.1"/>
    <property type="molecule type" value="Genomic_DNA"/>
</dbReference>
<protein>
    <submittedName>
        <fullName evidence="2">Uncharacterized protein</fullName>
    </submittedName>
</protein>